<evidence type="ECO:0000256" key="5">
    <source>
        <dbReference type="ARBA" id="ARBA00022448"/>
    </source>
</evidence>
<dbReference type="InterPro" id="IPR033946">
    <property type="entry name" value="Ubiquinol_oxase_su3_dom"/>
</dbReference>
<dbReference type="EMBL" id="QPJM01000010">
    <property type="protein sequence ID" value="RCW81584.1"/>
    <property type="molecule type" value="Genomic_DNA"/>
</dbReference>
<proteinExistence type="inferred from homology"/>
<dbReference type="AlphaFoldDB" id="A0A368YTT7"/>
<dbReference type="SUPFAM" id="SSF81452">
    <property type="entry name" value="Cytochrome c oxidase subunit III-like"/>
    <property type="match status" value="1"/>
</dbReference>
<dbReference type="InterPro" id="IPR000298">
    <property type="entry name" value="Cyt_c_oxidase-like_su3"/>
</dbReference>
<keyword evidence="8" id="KW-0249">Electron transport</keyword>
<dbReference type="InterPro" id="IPR013833">
    <property type="entry name" value="Cyt_c_oxidase_su3_a-hlx"/>
</dbReference>
<dbReference type="InterPro" id="IPR035973">
    <property type="entry name" value="Cyt_c_oxidase_su3-like_sf"/>
</dbReference>
<dbReference type="PROSITE" id="PS50253">
    <property type="entry name" value="COX3"/>
    <property type="match status" value="1"/>
</dbReference>
<evidence type="ECO:0000256" key="9">
    <source>
        <dbReference type="ARBA" id="ARBA00022989"/>
    </source>
</evidence>
<comment type="caution">
    <text evidence="20">The sequence shown here is derived from an EMBL/GenBank/DDBJ whole genome shotgun (WGS) entry which is preliminary data.</text>
</comment>
<evidence type="ECO:0000256" key="4">
    <source>
        <dbReference type="ARBA" id="ARBA00014687"/>
    </source>
</evidence>
<feature type="transmembrane region" description="Helical" evidence="18">
    <location>
        <begin position="185"/>
        <end position="205"/>
    </location>
</feature>
<feature type="transmembrane region" description="Helical" evidence="18">
    <location>
        <begin position="26"/>
        <end position="52"/>
    </location>
</feature>
<comment type="subunit">
    <text evidence="3">Heterooctamer of two A chains, two B chains, two C chains and two D chains.</text>
</comment>
<evidence type="ECO:0000256" key="14">
    <source>
        <dbReference type="ARBA" id="ARBA00031884"/>
    </source>
</evidence>
<evidence type="ECO:0000256" key="3">
    <source>
        <dbReference type="ARBA" id="ARBA00011700"/>
    </source>
</evidence>
<evidence type="ECO:0000256" key="18">
    <source>
        <dbReference type="SAM" id="Phobius"/>
    </source>
</evidence>
<accession>A0A368YTT7</accession>
<reference evidence="20 21" key="1">
    <citation type="submission" date="2018-07" db="EMBL/GenBank/DDBJ databases">
        <title>Genomic Encyclopedia of Type Strains, Phase III (KMG-III): the genomes of soil and plant-associated and newly described type strains.</title>
        <authorList>
            <person name="Whitman W."/>
        </authorList>
    </citation>
    <scope>NUCLEOTIDE SEQUENCE [LARGE SCALE GENOMIC DNA]</scope>
    <source>
        <strain evidence="20 21">31-25a</strain>
    </source>
</reference>
<feature type="transmembrane region" description="Helical" evidence="18">
    <location>
        <begin position="98"/>
        <end position="118"/>
    </location>
</feature>
<evidence type="ECO:0000256" key="17">
    <source>
        <dbReference type="RuleBase" id="RU003376"/>
    </source>
</evidence>
<gene>
    <name evidence="20" type="ORF">C7476_110138</name>
</gene>
<dbReference type="CDD" id="cd02863">
    <property type="entry name" value="Ubiquinol_oxidase_III"/>
    <property type="match status" value="1"/>
</dbReference>
<dbReference type="FunFam" id="1.20.120.80:FF:000001">
    <property type="entry name" value="Cytochrome (Ubi)quinol oxidase subunit III"/>
    <property type="match status" value="1"/>
</dbReference>
<dbReference type="OrthoDB" id="9810850at2"/>
<evidence type="ECO:0000313" key="21">
    <source>
        <dbReference type="Proteomes" id="UP000253324"/>
    </source>
</evidence>
<dbReference type="Proteomes" id="UP000253324">
    <property type="component" value="Unassembled WGS sequence"/>
</dbReference>
<evidence type="ECO:0000256" key="11">
    <source>
        <dbReference type="ARBA" id="ARBA00023136"/>
    </source>
</evidence>
<sequence>MSASSLTHSEVREIPLSERGPAPRNVVVSFGFWLFLLSDIVIFAALFAAFAVLSHETAGGPSGDDLFDRSRVLLETAILLASSFTCGLMSLAVEQRKLIPAASWGAVTFLLGATFVGMELSEFHGMIESGAGPDRSAFLSAFFTLVGTHGLHVSAGLFWLLVMFAQVLTLGFRPMVLRRLRCFSLFWHALDIVWIGVFTIVYLGAH</sequence>
<keyword evidence="7 17" id="KW-0812">Transmembrane</keyword>
<dbReference type="PANTHER" id="PTHR11403:SF2">
    <property type="entry name" value="CYTOCHROME BO(3) UBIQUINOL OXIDASE SUBUNIT 3"/>
    <property type="match status" value="1"/>
</dbReference>
<evidence type="ECO:0000256" key="7">
    <source>
        <dbReference type="ARBA" id="ARBA00022692"/>
    </source>
</evidence>
<dbReference type="NCBIfam" id="TIGR02842">
    <property type="entry name" value="CyoC"/>
    <property type="match status" value="1"/>
</dbReference>
<feature type="transmembrane region" description="Helical" evidence="18">
    <location>
        <begin position="138"/>
        <end position="164"/>
    </location>
</feature>
<feature type="domain" description="Heme-copper oxidase subunit III family profile" evidence="19">
    <location>
        <begin position="28"/>
        <end position="206"/>
    </location>
</feature>
<comment type="subcellular location">
    <subcellularLocation>
        <location evidence="1 17">Cell membrane</location>
        <topology evidence="1 17">Multi-pass membrane protein</topology>
    </subcellularLocation>
</comment>
<dbReference type="GO" id="GO:0009486">
    <property type="term" value="F:cytochrome bo3 ubiquinol oxidase activity"/>
    <property type="evidence" value="ECO:0007669"/>
    <property type="project" value="InterPro"/>
</dbReference>
<feature type="transmembrane region" description="Helical" evidence="18">
    <location>
        <begin position="72"/>
        <end position="91"/>
    </location>
</feature>
<evidence type="ECO:0000313" key="20">
    <source>
        <dbReference type="EMBL" id="RCW81584.1"/>
    </source>
</evidence>
<evidence type="ECO:0000256" key="12">
    <source>
        <dbReference type="ARBA" id="ARBA00025694"/>
    </source>
</evidence>
<dbReference type="RefSeq" id="WP_114431187.1">
    <property type="nucleotide sequence ID" value="NZ_QPJM01000010.1"/>
</dbReference>
<evidence type="ECO:0000256" key="13">
    <source>
        <dbReference type="ARBA" id="ARBA00030072"/>
    </source>
</evidence>
<keyword evidence="5" id="KW-0813">Transport</keyword>
<protein>
    <recommendedName>
        <fullName evidence="4">Cytochrome bo(3) ubiquinol oxidase subunit 3</fullName>
    </recommendedName>
    <alternativeName>
        <fullName evidence="15">Cytochrome o ubiquinol oxidase subunit 3</fullName>
    </alternativeName>
    <alternativeName>
        <fullName evidence="13">Oxidase bo(3) subunit 3</fullName>
    </alternativeName>
    <alternativeName>
        <fullName evidence="16">Ubiquinol oxidase polypeptide III</fullName>
    </alternativeName>
    <alternativeName>
        <fullName evidence="14">Ubiquinol oxidase subunit 3</fullName>
    </alternativeName>
</protein>
<dbReference type="InterPro" id="IPR024791">
    <property type="entry name" value="Cyt_c/ubiquinol_Oxase_su3"/>
</dbReference>
<evidence type="ECO:0000256" key="10">
    <source>
        <dbReference type="ARBA" id="ARBA00023002"/>
    </source>
</evidence>
<dbReference type="Gene3D" id="1.20.120.80">
    <property type="entry name" value="Cytochrome c oxidase, subunit III, four-helix bundle"/>
    <property type="match status" value="1"/>
</dbReference>
<dbReference type="PANTHER" id="PTHR11403">
    <property type="entry name" value="CYTOCHROME C OXIDASE SUBUNIT III"/>
    <property type="match status" value="1"/>
</dbReference>
<organism evidence="20 21">
    <name type="scientific">Phyllobacterium bourgognense</name>
    <dbReference type="NCBI Taxonomy" id="314236"/>
    <lineage>
        <taxon>Bacteria</taxon>
        <taxon>Pseudomonadati</taxon>
        <taxon>Pseudomonadota</taxon>
        <taxon>Alphaproteobacteria</taxon>
        <taxon>Hyphomicrobiales</taxon>
        <taxon>Phyllobacteriaceae</taxon>
        <taxon>Phyllobacterium</taxon>
    </lineage>
</organism>
<comment type="function">
    <text evidence="12">Cytochrome bo(3) ubiquinol terminal oxidase is the component of the aerobic respiratory chain of E.coli that predominates when cells are grown at high aeration. Has proton pump activity across the membrane in addition to electron transfer, pumping 2 protons/electron.</text>
</comment>
<dbReference type="Pfam" id="PF00510">
    <property type="entry name" value="COX3"/>
    <property type="match status" value="1"/>
</dbReference>
<evidence type="ECO:0000256" key="15">
    <source>
        <dbReference type="ARBA" id="ARBA00032189"/>
    </source>
</evidence>
<evidence type="ECO:0000256" key="2">
    <source>
        <dbReference type="ARBA" id="ARBA00010581"/>
    </source>
</evidence>
<keyword evidence="21" id="KW-1185">Reference proteome</keyword>
<keyword evidence="9 18" id="KW-1133">Transmembrane helix</keyword>
<evidence type="ECO:0000256" key="6">
    <source>
        <dbReference type="ARBA" id="ARBA00022475"/>
    </source>
</evidence>
<name>A0A368YTT7_9HYPH</name>
<comment type="similarity">
    <text evidence="2 17">Belongs to the cytochrome c oxidase subunit 3 family.</text>
</comment>
<dbReference type="GO" id="GO:0019646">
    <property type="term" value="P:aerobic electron transport chain"/>
    <property type="evidence" value="ECO:0007669"/>
    <property type="project" value="InterPro"/>
</dbReference>
<dbReference type="InterPro" id="IPR014206">
    <property type="entry name" value="Cyt_c_ubiqinol_oxidase_su3"/>
</dbReference>
<keyword evidence="11 18" id="KW-0472">Membrane</keyword>
<keyword evidence="6" id="KW-1003">Cell membrane</keyword>
<dbReference type="GO" id="GO:0005886">
    <property type="term" value="C:plasma membrane"/>
    <property type="evidence" value="ECO:0007669"/>
    <property type="project" value="UniProtKB-SubCell"/>
</dbReference>
<keyword evidence="10" id="KW-0560">Oxidoreductase</keyword>
<evidence type="ECO:0000256" key="1">
    <source>
        <dbReference type="ARBA" id="ARBA00004651"/>
    </source>
</evidence>
<dbReference type="GO" id="GO:0004129">
    <property type="term" value="F:cytochrome-c oxidase activity"/>
    <property type="evidence" value="ECO:0007669"/>
    <property type="project" value="InterPro"/>
</dbReference>
<evidence type="ECO:0000256" key="8">
    <source>
        <dbReference type="ARBA" id="ARBA00022982"/>
    </source>
</evidence>
<evidence type="ECO:0000259" key="19">
    <source>
        <dbReference type="PROSITE" id="PS50253"/>
    </source>
</evidence>
<evidence type="ECO:0000256" key="16">
    <source>
        <dbReference type="ARBA" id="ARBA00032717"/>
    </source>
</evidence>